<feature type="domain" description="HAMP" evidence="13">
    <location>
        <begin position="185"/>
        <end position="238"/>
    </location>
</feature>
<dbReference type="FunFam" id="1.10.287.130:FF:000001">
    <property type="entry name" value="Two-component sensor histidine kinase"/>
    <property type="match status" value="1"/>
</dbReference>
<dbReference type="Gene3D" id="6.10.340.10">
    <property type="match status" value="1"/>
</dbReference>
<dbReference type="SMART" id="SM00388">
    <property type="entry name" value="HisKA"/>
    <property type="match status" value="1"/>
</dbReference>
<keyword evidence="4" id="KW-0597">Phosphoprotein</keyword>
<dbReference type="InterPro" id="IPR003661">
    <property type="entry name" value="HisK_dim/P_dom"/>
</dbReference>
<organism evidence="14 15">
    <name type="scientific">Algoriphagus kandeliae</name>
    <dbReference type="NCBI Taxonomy" id="2562278"/>
    <lineage>
        <taxon>Bacteria</taxon>
        <taxon>Pseudomonadati</taxon>
        <taxon>Bacteroidota</taxon>
        <taxon>Cytophagia</taxon>
        <taxon>Cytophagales</taxon>
        <taxon>Cyclobacteriaceae</taxon>
        <taxon>Algoriphagus</taxon>
    </lineage>
</organism>
<dbReference type="PRINTS" id="PR00344">
    <property type="entry name" value="BCTRLSENSOR"/>
</dbReference>
<evidence type="ECO:0000256" key="3">
    <source>
        <dbReference type="ARBA" id="ARBA00012438"/>
    </source>
</evidence>
<sequence>MSISYKERIARRLTATTAMIILVVFGIIYGVVRLTVVTNIDRDLQLETDEHKSQIFVINGEIRFVHKGEWQEEEHSQLQLNPIFIEIVDAEGNSMDRSPNLLNNHLSFFPDRAGSGEAWTVKAGSRELRQMQIPLYNQGIIEGYLLVAKSFQDARETLTNLRNVLLVLYPLILISLFLIMRNQADQSIQPIRQIIQKTNLITQSNLNERIPLSGPNDEIEQLTRSINDLLHRLEQALKREKQFTSDASHELRTPLSVLRGTLEVMIRKPRTQEEYQQKIQLALQSIDRMTATIEQLLVLARVESGQSIILEELDLLAFCEDYVLQKKLNTDREINFLPQVGHPIFLKTNEKSLQIILDNLVENALKYSDESQPVDLILGKEGKEVFVEVQDKGPGISEEDQKRIFDPFYRGDSVLGSRKPGAGLGLAIVKKLCDELNIQVAVESESDKGSRFRLVWYT</sequence>
<evidence type="ECO:0000313" key="14">
    <source>
        <dbReference type="EMBL" id="TFV94313.1"/>
    </source>
</evidence>
<dbReference type="Pfam" id="PF02518">
    <property type="entry name" value="HATPase_c"/>
    <property type="match status" value="1"/>
</dbReference>
<evidence type="ECO:0000256" key="8">
    <source>
        <dbReference type="ARBA" id="ARBA00022989"/>
    </source>
</evidence>
<dbReference type="CDD" id="cd00082">
    <property type="entry name" value="HisKA"/>
    <property type="match status" value="1"/>
</dbReference>
<dbReference type="InterPro" id="IPR005467">
    <property type="entry name" value="His_kinase_dom"/>
</dbReference>
<dbReference type="PANTHER" id="PTHR45436:SF5">
    <property type="entry name" value="SENSOR HISTIDINE KINASE TRCS"/>
    <property type="match status" value="1"/>
</dbReference>
<dbReference type="AlphaFoldDB" id="A0A4Y9QT34"/>
<dbReference type="InterPro" id="IPR036890">
    <property type="entry name" value="HATPase_C_sf"/>
</dbReference>
<comment type="caution">
    <text evidence="14">The sequence shown here is derived from an EMBL/GenBank/DDBJ whole genome shotgun (WGS) entry which is preliminary data.</text>
</comment>
<comment type="catalytic activity">
    <reaction evidence="1">
        <text>ATP + protein L-histidine = ADP + protein N-phospho-L-histidine.</text>
        <dbReference type="EC" id="2.7.13.3"/>
    </reaction>
</comment>
<keyword evidence="15" id="KW-1185">Reference proteome</keyword>
<dbReference type="Proteomes" id="UP000297647">
    <property type="component" value="Unassembled WGS sequence"/>
</dbReference>
<keyword evidence="6 11" id="KW-0812">Transmembrane</keyword>
<keyword evidence="7 14" id="KW-0418">Kinase</keyword>
<feature type="domain" description="Histidine kinase" evidence="12">
    <location>
        <begin position="246"/>
        <end position="458"/>
    </location>
</feature>
<dbReference type="InterPro" id="IPR004358">
    <property type="entry name" value="Sig_transdc_His_kin-like_C"/>
</dbReference>
<evidence type="ECO:0000256" key="10">
    <source>
        <dbReference type="ARBA" id="ARBA00023136"/>
    </source>
</evidence>
<keyword evidence="5" id="KW-0808">Transferase</keyword>
<feature type="transmembrane region" description="Helical" evidence="11">
    <location>
        <begin position="12"/>
        <end position="32"/>
    </location>
</feature>
<dbReference type="EC" id="2.7.13.3" evidence="3"/>
<dbReference type="PROSITE" id="PS50109">
    <property type="entry name" value="HIS_KIN"/>
    <property type="match status" value="1"/>
</dbReference>
<evidence type="ECO:0000259" key="13">
    <source>
        <dbReference type="PROSITE" id="PS50885"/>
    </source>
</evidence>
<evidence type="ECO:0000256" key="6">
    <source>
        <dbReference type="ARBA" id="ARBA00022692"/>
    </source>
</evidence>
<gene>
    <name evidence="14" type="ORF">E4S40_09775</name>
</gene>
<dbReference type="CDD" id="cd06225">
    <property type="entry name" value="HAMP"/>
    <property type="match status" value="1"/>
</dbReference>
<evidence type="ECO:0000256" key="2">
    <source>
        <dbReference type="ARBA" id="ARBA00004370"/>
    </source>
</evidence>
<dbReference type="PROSITE" id="PS50885">
    <property type="entry name" value="HAMP"/>
    <property type="match status" value="1"/>
</dbReference>
<dbReference type="GO" id="GO:0005886">
    <property type="term" value="C:plasma membrane"/>
    <property type="evidence" value="ECO:0007669"/>
    <property type="project" value="TreeGrafter"/>
</dbReference>
<keyword evidence="8 11" id="KW-1133">Transmembrane helix</keyword>
<evidence type="ECO:0000256" key="4">
    <source>
        <dbReference type="ARBA" id="ARBA00022553"/>
    </source>
</evidence>
<name>A0A4Y9QT34_9BACT</name>
<dbReference type="SMART" id="SM00304">
    <property type="entry name" value="HAMP"/>
    <property type="match status" value="1"/>
</dbReference>
<keyword evidence="9" id="KW-0902">Two-component regulatory system</keyword>
<proteinExistence type="predicted"/>
<protein>
    <recommendedName>
        <fullName evidence="3">histidine kinase</fullName>
        <ecNumber evidence="3">2.7.13.3</ecNumber>
    </recommendedName>
</protein>
<dbReference type="InterPro" id="IPR003594">
    <property type="entry name" value="HATPase_dom"/>
</dbReference>
<evidence type="ECO:0000256" key="11">
    <source>
        <dbReference type="SAM" id="Phobius"/>
    </source>
</evidence>
<dbReference type="EMBL" id="SPSB01000003">
    <property type="protein sequence ID" value="TFV94313.1"/>
    <property type="molecule type" value="Genomic_DNA"/>
</dbReference>
<dbReference type="GO" id="GO:0000155">
    <property type="term" value="F:phosphorelay sensor kinase activity"/>
    <property type="evidence" value="ECO:0007669"/>
    <property type="project" value="InterPro"/>
</dbReference>
<evidence type="ECO:0000256" key="1">
    <source>
        <dbReference type="ARBA" id="ARBA00000085"/>
    </source>
</evidence>
<dbReference type="SUPFAM" id="SSF158472">
    <property type="entry name" value="HAMP domain-like"/>
    <property type="match status" value="1"/>
</dbReference>
<dbReference type="OrthoDB" id="594725at2"/>
<evidence type="ECO:0000256" key="5">
    <source>
        <dbReference type="ARBA" id="ARBA00022679"/>
    </source>
</evidence>
<feature type="transmembrane region" description="Helical" evidence="11">
    <location>
        <begin position="161"/>
        <end position="180"/>
    </location>
</feature>
<evidence type="ECO:0000313" key="15">
    <source>
        <dbReference type="Proteomes" id="UP000297647"/>
    </source>
</evidence>
<dbReference type="InterPro" id="IPR036097">
    <property type="entry name" value="HisK_dim/P_sf"/>
</dbReference>
<dbReference type="InterPro" id="IPR050428">
    <property type="entry name" value="TCS_sensor_his_kinase"/>
</dbReference>
<dbReference type="Gene3D" id="1.10.287.130">
    <property type="match status" value="1"/>
</dbReference>
<accession>A0A4Y9QT34</accession>
<dbReference type="Pfam" id="PF00512">
    <property type="entry name" value="HisKA"/>
    <property type="match status" value="1"/>
</dbReference>
<dbReference type="Pfam" id="PF00672">
    <property type="entry name" value="HAMP"/>
    <property type="match status" value="1"/>
</dbReference>
<dbReference type="SUPFAM" id="SSF47384">
    <property type="entry name" value="Homodimeric domain of signal transducing histidine kinase"/>
    <property type="match status" value="1"/>
</dbReference>
<evidence type="ECO:0000259" key="12">
    <source>
        <dbReference type="PROSITE" id="PS50109"/>
    </source>
</evidence>
<evidence type="ECO:0000256" key="9">
    <source>
        <dbReference type="ARBA" id="ARBA00023012"/>
    </source>
</evidence>
<dbReference type="PANTHER" id="PTHR45436">
    <property type="entry name" value="SENSOR HISTIDINE KINASE YKOH"/>
    <property type="match status" value="1"/>
</dbReference>
<dbReference type="RefSeq" id="WP_135073525.1">
    <property type="nucleotide sequence ID" value="NZ_SPSB01000003.1"/>
</dbReference>
<dbReference type="CDD" id="cd00075">
    <property type="entry name" value="HATPase"/>
    <property type="match status" value="1"/>
</dbReference>
<keyword evidence="10 11" id="KW-0472">Membrane</keyword>
<dbReference type="SMART" id="SM00387">
    <property type="entry name" value="HATPase_c"/>
    <property type="match status" value="1"/>
</dbReference>
<dbReference type="Gene3D" id="3.30.565.10">
    <property type="entry name" value="Histidine kinase-like ATPase, C-terminal domain"/>
    <property type="match status" value="1"/>
</dbReference>
<dbReference type="SUPFAM" id="SSF55874">
    <property type="entry name" value="ATPase domain of HSP90 chaperone/DNA topoisomerase II/histidine kinase"/>
    <property type="match status" value="1"/>
</dbReference>
<evidence type="ECO:0000256" key="7">
    <source>
        <dbReference type="ARBA" id="ARBA00022777"/>
    </source>
</evidence>
<dbReference type="InterPro" id="IPR003660">
    <property type="entry name" value="HAMP_dom"/>
</dbReference>
<comment type="subcellular location">
    <subcellularLocation>
        <location evidence="2">Membrane</location>
    </subcellularLocation>
</comment>
<reference evidence="14 15" key="1">
    <citation type="submission" date="2019-03" db="EMBL/GenBank/DDBJ databases">
        <title>Algoriphagus sp. nov, a new strain isolated from root system soil of mangrove plant Kandelia.</title>
        <authorList>
            <person name="Yin Q."/>
            <person name="Wang K."/>
            <person name="Song Z."/>
        </authorList>
    </citation>
    <scope>NUCLEOTIDE SEQUENCE [LARGE SCALE GENOMIC DNA]</scope>
    <source>
        <strain evidence="14 15">XY-J91</strain>
    </source>
</reference>